<feature type="region of interest" description="Disordered" evidence="1">
    <location>
        <begin position="19"/>
        <end position="41"/>
    </location>
</feature>
<dbReference type="SMART" id="SM00353">
    <property type="entry name" value="HLH"/>
    <property type="match status" value="1"/>
</dbReference>
<gene>
    <name evidence="3" type="ORF">P3T76_010281</name>
</gene>
<proteinExistence type="predicted"/>
<evidence type="ECO:0000313" key="4">
    <source>
        <dbReference type="Proteomes" id="UP001259832"/>
    </source>
</evidence>
<dbReference type="PANTHER" id="PTHR35796:SF3">
    <property type="entry name" value="BHLH DOMAIN-CONTAINING PROTEIN"/>
    <property type="match status" value="1"/>
</dbReference>
<evidence type="ECO:0000256" key="1">
    <source>
        <dbReference type="SAM" id="MobiDB-lite"/>
    </source>
</evidence>
<evidence type="ECO:0000313" key="3">
    <source>
        <dbReference type="EMBL" id="KAK1935586.1"/>
    </source>
</evidence>
<dbReference type="InterPro" id="IPR011598">
    <property type="entry name" value="bHLH_dom"/>
</dbReference>
<dbReference type="EMBL" id="JASMQC010000022">
    <property type="protein sequence ID" value="KAK1935586.1"/>
    <property type="molecule type" value="Genomic_DNA"/>
</dbReference>
<keyword evidence="4" id="KW-1185">Reference proteome</keyword>
<dbReference type="InterPro" id="IPR036638">
    <property type="entry name" value="HLH_DNA-bd_sf"/>
</dbReference>
<protein>
    <recommendedName>
        <fullName evidence="2">BHLH domain-containing protein</fullName>
    </recommendedName>
</protein>
<dbReference type="GO" id="GO:0046983">
    <property type="term" value="F:protein dimerization activity"/>
    <property type="evidence" value="ECO:0007669"/>
    <property type="project" value="InterPro"/>
</dbReference>
<dbReference type="Pfam" id="PF00010">
    <property type="entry name" value="HLH"/>
    <property type="match status" value="1"/>
</dbReference>
<dbReference type="PANTHER" id="PTHR35796">
    <property type="entry name" value="HYPOTHETICAL CYTOSOLIC PROTEIN"/>
    <property type="match status" value="1"/>
</dbReference>
<dbReference type="PROSITE" id="PS50888">
    <property type="entry name" value="BHLH"/>
    <property type="match status" value="1"/>
</dbReference>
<organism evidence="3 4">
    <name type="scientific">Phytophthora citrophthora</name>
    <dbReference type="NCBI Taxonomy" id="4793"/>
    <lineage>
        <taxon>Eukaryota</taxon>
        <taxon>Sar</taxon>
        <taxon>Stramenopiles</taxon>
        <taxon>Oomycota</taxon>
        <taxon>Peronosporomycetes</taxon>
        <taxon>Peronosporales</taxon>
        <taxon>Peronosporaceae</taxon>
        <taxon>Phytophthora</taxon>
    </lineage>
</organism>
<dbReference type="InterPro" id="IPR036047">
    <property type="entry name" value="F-box-like_dom_sf"/>
</dbReference>
<sequence length="664" mass="72453">MPSPIIANHRLPTICKTSQENTVKGPPTQMASGADTFPARSSTLWPVMNDEELSMASSSSSSSSVTTTSVTTTHQQRQLLPSTSNAQLNELSAFLASTTASSGAQHSAPQTFLDDLLRDDAEGHQQSFPLLQSHEDSGTTTDTGVLSDAAFFSLGEEAQRDQTAAYSSSSSTGSPSTSSPGAKTSRLLQLETNYERKKSRAKINRKDLNSRFQELMDILHLKEDRKLNRAKILEKTIEHIEKLTAELNALKAGQPPQQQGLKQMHAVPRKAAVTLNHPYQVQSAMAQSMAQQTLVNQARNNAVGGTPLLPYAPPTWNASAVGTNLPMGPLMWLPCPVVTSSGMMLKRAAPSRPADTSSRKRGRVESVESVTTTISEPVSSSSEIEEPEVAAPSSSTTTESSIFEWSAQEIPTILSYCDAWTLVSVMGTSRELRSAARRDTLWEDLCRSRWRITSQIEIPRPVEQWQKNHDTNRIPDCSNFTSGGQLFACGRSNNIGIWGMLSHRSNGHTTRTVLQNGKATVMQVVELFIVVQNMSQDLVHLTDSISLTSKTSADTNSTFQPFTAASGAHLMPTVVAFNSESCATKDLAEIALHHGDLCVLSVFMACPGLELEDQFLQRAGTLNVLFQTNSQDRKCVKVHAHCKDHNDYDRTREKAILAVRQGTI</sequence>
<dbReference type="Proteomes" id="UP001259832">
    <property type="component" value="Unassembled WGS sequence"/>
</dbReference>
<dbReference type="SUPFAM" id="SSF81383">
    <property type="entry name" value="F-box domain"/>
    <property type="match status" value="1"/>
</dbReference>
<feature type="region of interest" description="Disordered" evidence="1">
    <location>
        <begin position="346"/>
        <end position="396"/>
    </location>
</feature>
<dbReference type="Gene3D" id="4.10.280.10">
    <property type="entry name" value="Helix-loop-helix DNA-binding domain"/>
    <property type="match status" value="1"/>
</dbReference>
<dbReference type="SUPFAM" id="SSF47459">
    <property type="entry name" value="HLH, helix-loop-helix DNA-binding domain"/>
    <property type="match status" value="1"/>
</dbReference>
<feature type="region of interest" description="Disordered" evidence="1">
    <location>
        <begin position="161"/>
        <end position="186"/>
    </location>
</feature>
<feature type="compositionally biased region" description="Low complexity" evidence="1">
    <location>
        <begin position="367"/>
        <end position="382"/>
    </location>
</feature>
<feature type="domain" description="BHLH" evidence="2">
    <location>
        <begin position="192"/>
        <end position="243"/>
    </location>
</feature>
<dbReference type="AlphaFoldDB" id="A0AAD9LGL9"/>
<name>A0AAD9LGL9_9STRA</name>
<evidence type="ECO:0000259" key="2">
    <source>
        <dbReference type="PROSITE" id="PS50888"/>
    </source>
</evidence>
<feature type="region of interest" description="Disordered" evidence="1">
    <location>
        <begin position="53"/>
        <end position="83"/>
    </location>
</feature>
<feature type="compositionally biased region" description="Low complexity" evidence="1">
    <location>
        <begin position="167"/>
        <end position="181"/>
    </location>
</feature>
<reference evidence="3" key="1">
    <citation type="submission" date="2023-08" db="EMBL/GenBank/DDBJ databases">
        <title>Reference Genome Resource for the Citrus Pathogen Phytophthora citrophthora.</title>
        <authorList>
            <person name="Moller H."/>
            <person name="Coetzee B."/>
            <person name="Rose L.J."/>
            <person name="Van Niekerk J.M."/>
        </authorList>
    </citation>
    <scope>NUCLEOTIDE SEQUENCE</scope>
    <source>
        <strain evidence="3">STE-U-9442</strain>
    </source>
</reference>
<accession>A0AAD9LGL9</accession>
<feature type="compositionally biased region" description="Low complexity" evidence="1">
    <location>
        <begin position="57"/>
        <end position="73"/>
    </location>
</feature>
<comment type="caution">
    <text evidence="3">The sequence shown here is derived from an EMBL/GenBank/DDBJ whole genome shotgun (WGS) entry which is preliminary data.</text>
</comment>
<feature type="compositionally biased region" description="Polar residues" evidence="1">
    <location>
        <begin position="74"/>
        <end position="83"/>
    </location>
</feature>